<keyword evidence="4" id="KW-0325">Glycoprotein</keyword>
<evidence type="ECO:0000256" key="1">
    <source>
        <dbReference type="ARBA" id="ARBA00022729"/>
    </source>
</evidence>
<dbReference type="Gene3D" id="2.130.10.130">
    <property type="entry name" value="Integrin alpha, N-terminal"/>
    <property type="match status" value="4"/>
</dbReference>
<keyword evidence="7" id="KW-1185">Reference proteome</keyword>
<dbReference type="InterPro" id="IPR013517">
    <property type="entry name" value="FG-GAP"/>
</dbReference>
<sequence>MHRIIRGVPTITLIACLVPALAHARGPDFDHDGYEDLAIGSPYEKIGTTITNAGLVNVLYGSSAGLDDPATRMTSIWQDQTDIADSSQNGDLFGYSMAWGDFNGDCFDDLVVGVPIQTVDGVEDAGALHVFFGSSSGLRADNDYVLTGASAGIPGDPLVFGFNLVSGDFNNDNRDDIAVQYRENNEQIMIIYGSSAGLSGTAGPGAHVFNSTANHQSFGGALATGDFNCDGYEDLAIGDSVYKIGTDEVGRVDIIYGSSTGLSTSAGPGAEYLLNYAGPTHGDHFGGSLAVGNFNGDTTNGNACQDLAVGVSQVSIGTGIGAVAVFYGTSASGIQASFPADQYITQDWGSILDSGEWPDDSFGWTVAAMYADNDGYTDLVVGNKGEDAGRGVVHVIRGSASGLTDVNNRMWSQATTDVPGSPVDGDLFGHGLACGDFDGAGAEDLAIYVPHEFNPGVNYPNEGVVQVLYLSNTSTPTISAGEQWEQGDIDTRLTEPEDQFGSVMAAPRPVEWRPPLDCIM</sequence>
<comment type="caution">
    <text evidence="6">The sequence shown here is derived from an EMBL/GenBank/DDBJ whole genome shotgun (WGS) entry which is preliminary data.</text>
</comment>
<dbReference type="Proteomes" id="UP001217838">
    <property type="component" value="Unassembled WGS sequence"/>
</dbReference>
<evidence type="ECO:0000256" key="4">
    <source>
        <dbReference type="ARBA" id="ARBA00023180"/>
    </source>
</evidence>
<protein>
    <recommendedName>
        <fullName evidence="8">FG-GAP repeat protein</fullName>
    </recommendedName>
</protein>
<dbReference type="RefSeq" id="WP_271994608.1">
    <property type="nucleotide sequence ID" value="NZ_JAQNDN010000001.1"/>
</dbReference>
<evidence type="ECO:0000256" key="2">
    <source>
        <dbReference type="ARBA" id="ARBA00022737"/>
    </source>
</evidence>
<dbReference type="PANTHER" id="PTHR23221">
    <property type="entry name" value="GLYCOSYLPHOSPHATIDYLINOSITOL PHOSPHOLIPASE D"/>
    <property type="match status" value="1"/>
</dbReference>
<keyword evidence="3" id="KW-0378">Hydrolase</keyword>
<dbReference type="InterPro" id="IPR013519">
    <property type="entry name" value="Int_alpha_beta-p"/>
</dbReference>
<evidence type="ECO:0000313" key="7">
    <source>
        <dbReference type="Proteomes" id="UP001217838"/>
    </source>
</evidence>
<feature type="signal peptide" evidence="5">
    <location>
        <begin position="1"/>
        <end position="24"/>
    </location>
</feature>
<proteinExistence type="predicted"/>
<evidence type="ECO:0000256" key="3">
    <source>
        <dbReference type="ARBA" id="ARBA00022801"/>
    </source>
</evidence>
<accession>A0ABT5AYE9</accession>
<evidence type="ECO:0000256" key="5">
    <source>
        <dbReference type="SAM" id="SignalP"/>
    </source>
</evidence>
<keyword evidence="1 5" id="KW-0732">Signal</keyword>
<evidence type="ECO:0008006" key="8">
    <source>
        <dbReference type="Google" id="ProtNLM"/>
    </source>
</evidence>
<dbReference type="SUPFAM" id="SSF69318">
    <property type="entry name" value="Integrin alpha N-terminal domain"/>
    <property type="match status" value="2"/>
</dbReference>
<dbReference type="Pfam" id="PF01839">
    <property type="entry name" value="FG-GAP"/>
    <property type="match status" value="3"/>
</dbReference>
<evidence type="ECO:0000313" key="6">
    <source>
        <dbReference type="EMBL" id="MDC0666874.1"/>
    </source>
</evidence>
<reference evidence="6 7" key="1">
    <citation type="submission" date="2022-11" db="EMBL/GenBank/DDBJ databases">
        <title>Minimal conservation of predation-associated metabolite biosynthetic gene clusters underscores biosynthetic potential of Myxococcota including descriptions for ten novel species: Archangium lansinium sp. nov., Myxococcus landrumus sp. nov., Nannocystis bai.</title>
        <authorList>
            <person name="Ahearne A."/>
            <person name="Stevens C."/>
            <person name="Dowd S."/>
        </authorList>
    </citation>
    <scope>NUCLEOTIDE SEQUENCE [LARGE SCALE GENOMIC DNA]</scope>
    <source>
        <strain evidence="6 7">NCELM</strain>
    </source>
</reference>
<dbReference type="PANTHER" id="PTHR23221:SF7">
    <property type="entry name" value="PHOSPHATIDYLINOSITOL-GLYCAN-SPECIFIC PHOSPHOLIPASE D"/>
    <property type="match status" value="1"/>
</dbReference>
<name>A0ABT5AYE9_9BACT</name>
<dbReference type="SMART" id="SM00191">
    <property type="entry name" value="Int_alpha"/>
    <property type="match status" value="6"/>
</dbReference>
<feature type="chain" id="PRO_5045288848" description="FG-GAP repeat protein" evidence="5">
    <location>
        <begin position="25"/>
        <end position="520"/>
    </location>
</feature>
<dbReference type="EMBL" id="JAQNDN010000001">
    <property type="protein sequence ID" value="MDC0666874.1"/>
    <property type="molecule type" value="Genomic_DNA"/>
</dbReference>
<organism evidence="6 7">
    <name type="scientific">Nannocystis radixulma</name>
    <dbReference type="NCBI Taxonomy" id="2995305"/>
    <lineage>
        <taxon>Bacteria</taxon>
        <taxon>Pseudomonadati</taxon>
        <taxon>Myxococcota</taxon>
        <taxon>Polyangia</taxon>
        <taxon>Nannocystales</taxon>
        <taxon>Nannocystaceae</taxon>
        <taxon>Nannocystis</taxon>
    </lineage>
</organism>
<keyword evidence="2" id="KW-0677">Repeat</keyword>
<dbReference type="PROSITE" id="PS51470">
    <property type="entry name" value="FG_GAP"/>
    <property type="match status" value="2"/>
</dbReference>
<gene>
    <name evidence="6" type="ORF">POL58_03965</name>
</gene>
<dbReference type="InterPro" id="IPR028994">
    <property type="entry name" value="Integrin_alpha_N"/>
</dbReference>